<reference evidence="4" key="1">
    <citation type="journal article" date="2023" name="Commun. Biol.">
        <title>Genome analysis of Parmales, the sister group of diatoms, reveals the evolutionary specialization of diatoms from phago-mixotrophs to photoautotrophs.</title>
        <authorList>
            <person name="Ban H."/>
            <person name="Sato S."/>
            <person name="Yoshikawa S."/>
            <person name="Yamada K."/>
            <person name="Nakamura Y."/>
            <person name="Ichinomiya M."/>
            <person name="Sato N."/>
            <person name="Blanc-Mathieu R."/>
            <person name="Endo H."/>
            <person name="Kuwata A."/>
            <person name="Ogata H."/>
        </authorList>
    </citation>
    <scope>NUCLEOTIDE SEQUENCE [LARGE SCALE GENOMIC DNA]</scope>
</reference>
<dbReference type="InterPro" id="IPR011050">
    <property type="entry name" value="Pectin_lyase_fold/virulence"/>
</dbReference>
<dbReference type="SMART" id="SM00710">
    <property type="entry name" value="PbH1"/>
    <property type="match status" value="7"/>
</dbReference>
<sequence length="690" mass="74659">MMILSGHLLLLIALLLMPAIGAIASASVHEDVLFETSSSVSISDVRDQIIKAVLGGELDPEHKHHVRVFISPGQYKTSLQLDHPALSHTSWEGVPTPNIDGSTTLPIISGGIEVPYSSFKSWGSSGSILKASLKNLGATDLGKMTSGNAVADCQHDKVGLTINGEQLILARWPNVDLDDPSTADGWIWTHANVDDEAPIHAGFKSMKDVSDPDASRLLNWANESNPYVHIYGEWDWADAYARITSISQDKNNFVKIEYDNSDGAPLTKPYARWIGVNLLCELDSPGEYYIDEVEQALYVYPPSPLKRTDSVMLGYQPGAVVNITDAVSNVTLKNIDVRDGRHEGVHVEGAVGVIIENVISHGHGTNGIVLSNAIGATVKGSSVYDVGCSGIRASAGVATTLEKGEMIIENNNIHHHARWKRSYQPGIFWSGVNNTFKGNNISVAPHNCMLGGGDFGDGVENVFESNSLADCTFETTDSGGFYTCGQGGFAFVNRGNVLRNNTFMRVRNTAGMGVQVASSQAVYLDDQMSDWLITDNTFIDCEVGTFTGGGRRNIIENNTYINVGTVHYLNNQGMNWDEDTVCDGCDEVAPPGYLEDQTVCSTGAATWMAMEGPAAKVWAEKWPEMLTIGDDYCGEPAFSSLKNNKYCGSLNGEAYLLGCPQGMDDDCSGAVEEEGWMFDISENVFLGEEC</sequence>
<dbReference type="Gene3D" id="2.160.20.10">
    <property type="entry name" value="Single-stranded right-handed beta-helix, Pectin lyase-like"/>
    <property type="match status" value="1"/>
</dbReference>
<evidence type="ECO:0000259" key="2">
    <source>
        <dbReference type="Pfam" id="PF13229"/>
    </source>
</evidence>
<dbReference type="InterPro" id="IPR006626">
    <property type="entry name" value="PbH1"/>
</dbReference>
<dbReference type="AlphaFoldDB" id="A0A9W7B6D8"/>
<dbReference type="PANTHER" id="PTHR36453">
    <property type="entry name" value="SECRETED PROTEIN-RELATED"/>
    <property type="match status" value="1"/>
</dbReference>
<gene>
    <name evidence="3" type="ORF">TL16_g10094</name>
</gene>
<dbReference type="EMBL" id="BLQM01000352">
    <property type="protein sequence ID" value="GMH85004.1"/>
    <property type="molecule type" value="Genomic_DNA"/>
</dbReference>
<dbReference type="InterPro" id="IPR012334">
    <property type="entry name" value="Pectin_lyas_fold"/>
</dbReference>
<feature type="chain" id="PRO_5040875998" description="Right handed beta helix domain-containing protein" evidence="1">
    <location>
        <begin position="25"/>
        <end position="690"/>
    </location>
</feature>
<keyword evidence="1" id="KW-0732">Signal</keyword>
<comment type="caution">
    <text evidence="3">The sequence shown here is derived from an EMBL/GenBank/DDBJ whole genome shotgun (WGS) entry which is preliminary data.</text>
</comment>
<dbReference type="Proteomes" id="UP001162640">
    <property type="component" value="Unassembled WGS sequence"/>
</dbReference>
<dbReference type="Pfam" id="PF13229">
    <property type="entry name" value="Beta_helix"/>
    <property type="match status" value="1"/>
</dbReference>
<organism evidence="3 4">
    <name type="scientific">Triparma laevis f. inornata</name>
    <dbReference type="NCBI Taxonomy" id="1714386"/>
    <lineage>
        <taxon>Eukaryota</taxon>
        <taxon>Sar</taxon>
        <taxon>Stramenopiles</taxon>
        <taxon>Ochrophyta</taxon>
        <taxon>Bolidophyceae</taxon>
        <taxon>Parmales</taxon>
        <taxon>Triparmaceae</taxon>
        <taxon>Triparma</taxon>
    </lineage>
</organism>
<dbReference type="PANTHER" id="PTHR36453:SF1">
    <property type="entry name" value="RIGHT HANDED BETA HELIX DOMAIN-CONTAINING PROTEIN"/>
    <property type="match status" value="1"/>
</dbReference>
<feature type="signal peptide" evidence="1">
    <location>
        <begin position="1"/>
        <end position="24"/>
    </location>
</feature>
<dbReference type="InterPro" id="IPR039448">
    <property type="entry name" value="Beta_helix"/>
</dbReference>
<proteinExistence type="predicted"/>
<accession>A0A9W7B6D8</accession>
<evidence type="ECO:0000313" key="3">
    <source>
        <dbReference type="EMBL" id="GMH85004.1"/>
    </source>
</evidence>
<name>A0A9W7B6D8_9STRA</name>
<evidence type="ECO:0000256" key="1">
    <source>
        <dbReference type="SAM" id="SignalP"/>
    </source>
</evidence>
<evidence type="ECO:0000313" key="4">
    <source>
        <dbReference type="Proteomes" id="UP001162640"/>
    </source>
</evidence>
<dbReference type="SUPFAM" id="SSF51126">
    <property type="entry name" value="Pectin lyase-like"/>
    <property type="match status" value="1"/>
</dbReference>
<protein>
    <recommendedName>
        <fullName evidence="2">Right handed beta helix domain-containing protein</fullName>
    </recommendedName>
</protein>
<feature type="domain" description="Right handed beta helix" evidence="2">
    <location>
        <begin position="326"/>
        <end position="442"/>
    </location>
</feature>